<evidence type="ECO:0000313" key="2">
    <source>
        <dbReference type="EMBL" id="MCP2311983.1"/>
    </source>
</evidence>
<dbReference type="EMBL" id="JAMZDX010000004">
    <property type="protein sequence ID" value="MCP2311983.1"/>
    <property type="molecule type" value="Genomic_DNA"/>
</dbReference>
<dbReference type="CDD" id="cd00161">
    <property type="entry name" value="beta-trefoil_Ricin-like"/>
    <property type="match status" value="1"/>
</dbReference>
<evidence type="ECO:0000313" key="3">
    <source>
        <dbReference type="Proteomes" id="UP001206483"/>
    </source>
</evidence>
<dbReference type="Pfam" id="PF14200">
    <property type="entry name" value="RicinB_lectin_2"/>
    <property type="match status" value="1"/>
</dbReference>
<sequence length="144" mass="15804">MSINQQGLFRLRNVATGELLEVAEGSSRSGARVRRAPDDGSAAQRWRISPVHPGAALYHLENAASGKRLDVRGAATENGVPVQQWSANAFGAQEWLLERHDDAPDTYTLVAIISGKNLDLTPEGLAHQWEDTDSPTQWWHLEPA</sequence>
<reference evidence="2 3" key="1">
    <citation type="submission" date="2022-06" db="EMBL/GenBank/DDBJ databases">
        <title>Sequencing the genomes of 1000 actinobacteria strains.</title>
        <authorList>
            <person name="Klenk H.-P."/>
        </authorList>
    </citation>
    <scope>NUCLEOTIDE SEQUENCE [LARGE SCALE GENOMIC DNA]</scope>
    <source>
        <strain evidence="2 3">DSM 41656</strain>
    </source>
</reference>
<protein>
    <recommendedName>
        <fullName evidence="1">Ricin B lectin domain-containing protein</fullName>
    </recommendedName>
</protein>
<proteinExistence type="predicted"/>
<name>A0ABT1J4C0_9ACTN</name>
<dbReference type="InterPro" id="IPR000772">
    <property type="entry name" value="Ricin_B_lectin"/>
</dbReference>
<comment type="caution">
    <text evidence="2">The sequence shown here is derived from an EMBL/GenBank/DDBJ whole genome shotgun (WGS) entry which is preliminary data.</text>
</comment>
<organism evidence="2 3">
    <name type="scientific">Kitasatospora paracochleata</name>
    <dbReference type="NCBI Taxonomy" id="58354"/>
    <lineage>
        <taxon>Bacteria</taxon>
        <taxon>Bacillati</taxon>
        <taxon>Actinomycetota</taxon>
        <taxon>Actinomycetes</taxon>
        <taxon>Kitasatosporales</taxon>
        <taxon>Streptomycetaceae</taxon>
        <taxon>Kitasatospora</taxon>
    </lineage>
</organism>
<accession>A0ABT1J4C0</accession>
<dbReference type="PROSITE" id="PS50231">
    <property type="entry name" value="RICIN_B_LECTIN"/>
    <property type="match status" value="1"/>
</dbReference>
<dbReference type="SUPFAM" id="SSF50370">
    <property type="entry name" value="Ricin B-like lectins"/>
    <property type="match status" value="1"/>
</dbReference>
<gene>
    <name evidence="2" type="ORF">FHR36_005146</name>
</gene>
<dbReference type="InterPro" id="IPR035992">
    <property type="entry name" value="Ricin_B-like_lectins"/>
</dbReference>
<dbReference type="Gene3D" id="2.80.10.50">
    <property type="match status" value="2"/>
</dbReference>
<feature type="domain" description="Ricin B lectin" evidence="1">
    <location>
        <begin position="5"/>
        <end position="85"/>
    </location>
</feature>
<dbReference type="Proteomes" id="UP001206483">
    <property type="component" value="Unassembled WGS sequence"/>
</dbReference>
<dbReference type="RefSeq" id="WP_253800578.1">
    <property type="nucleotide sequence ID" value="NZ_BAAAUB010000016.1"/>
</dbReference>
<evidence type="ECO:0000259" key="1">
    <source>
        <dbReference type="Pfam" id="PF14200"/>
    </source>
</evidence>
<keyword evidence="3" id="KW-1185">Reference proteome</keyword>